<feature type="transmembrane region" description="Helical" evidence="1">
    <location>
        <begin position="53"/>
        <end position="74"/>
    </location>
</feature>
<keyword evidence="3" id="KW-1185">Reference proteome</keyword>
<feature type="transmembrane region" description="Helical" evidence="1">
    <location>
        <begin position="110"/>
        <end position="130"/>
    </location>
</feature>
<organism evidence="2 3">
    <name type="scientific">Nicoliella spurrieriana</name>
    <dbReference type="NCBI Taxonomy" id="2925830"/>
    <lineage>
        <taxon>Bacteria</taxon>
        <taxon>Bacillati</taxon>
        <taxon>Bacillota</taxon>
        <taxon>Bacilli</taxon>
        <taxon>Lactobacillales</taxon>
        <taxon>Lactobacillaceae</taxon>
        <taxon>Nicoliella</taxon>
    </lineage>
</organism>
<name>A0A976RQI3_9LACO</name>
<keyword evidence="2" id="KW-0614">Plasmid</keyword>
<evidence type="ECO:0000256" key="1">
    <source>
        <dbReference type="SAM" id="Phobius"/>
    </source>
</evidence>
<keyword evidence="1" id="KW-0472">Membrane</keyword>
<dbReference type="EMBL" id="CP093360">
    <property type="protein sequence ID" value="UQS86052.1"/>
    <property type="molecule type" value="Genomic_DNA"/>
</dbReference>
<accession>A0A976RQI3</accession>
<protein>
    <submittedName>
        <fullName evidence="2">Uncharacterized protein</fullName>
    </submittedName>
</protein>
<proteinExistence type="predicted"/>
<reference evidence="2" key="1">
    <citation type="journal article" date="2022" name="Int. J. Syst. Evol. Microbiol.">
        <title>Apilactobacillus apisilvae sp. nov., Nicolia spurrieriana gen. nov. sp. nov., Bombilactobacillus folatiphilus sp. nov. and Bombilactobacillus thymidiniphilus sp. nov., four new lactic acid bacterial isolates from stingless bees Tetragonula carbonaria and Austroplebeia australis.</title>
        <authorList>
            <person name="Oliphant S.A."/>
            <person name="Watson-Haigh N.S."/>
            <person name="Sumby K.M."/>
            <person name="Gardner J."/>
            <person name="Groom S."/>
            <person name="Jiranek V."/>
        </authorList>
    </citation>
    <scope>NUCLEOTIDE SEQUENCE</scope>
    <source>
        <strain evidence="2">SGEP1_A5</strain>
    </source>
</reference>
<dbReference type="KEGG" id="lbe:MOO44_01650"/>
<keyword evidence="1" id="KW-0812">Transmembrane</keyword>
<feature type="transmembrane region" description="Helical" evidence="1">
    <location>
        <begin position="15"/>
        <end position="33"/>
    </location>
</feature>
<evidence type="ECO:0000313" key="2">
    <source>
        <dbReference type="EMBL" id="UQS86052.1"/>
    </source>
</evidence>
<gene>
    <name evidence="2" type="ORF">MOO44_01650</name>
</gene>
<keyword evidence="1" id="KW-1133">Transmembrane helix</keyword>
<dbReference type="RefSeq" id="WP_260115859.1">
    <property type="nucleotide sequence ID" value="NZ_CP093360.1"/>
</dbReference>
<dbReference type="Proteomes" id="UP000831181">
    <property type="component" value="Plasmid p1unnamed"/>
</dbReference>
<evidence type="ECO:0000313" key="3">
    <source>
        <dbReference type="Proteomes" id="UP000831181"/>
    </source>
</evidence>
<dbReference type="AlphaFoldDB" id="A0A976RQI3"/>
<geneLocation type="plasmid" evidence="2 3">
    <name>p1unnamed</name>
</geneLocation>
<sequence length="189" mass="22062">MKDKKRFIPKGKKQIITIICLLVEIVVVMPFIIGKLAELINNRSASFAGVWSIIDLVIINIVWVVTWLLTYRFANQYITEVLKPRNVKMGLLIVGTIYTLETVVNNNYALVAVFSIIAYLSLWAWFDYVFSHPLESSQLINRTDNFIKEHKHLNRSEVQKLINENNNEVIDWLENHIPDKKKPDEKKHE</sequence>